<dbReference type="InterPro" id="IPR019265">
    <property type="entry name" value="RTRAF"/>
</dbReference>
<proteinExistence type="predicted"/>
<evidence type="ECO:0000313" key="2">
    <source>
        <dbReference type="WBParaSite" id="SMTH1_54100.3"/>
    </source>
</evidence>
<dbReference type="Pfam" id="PF10036">
    <property type="entry name" value="RLL"/>
    <property type="match status" value="1"/>
</dbReference>
<dbReference type="WBParaSite" id="SMTH1_54100.3">
    <property type="protein sequence ID" value="SMTH1_54100.3"/>
    <property type="gene ID" value="SMTH1_54100"/>
</dbReference>
<sequence length="289" mass="32814">MLVSLIKVVGRLFWSASPNTAVVVTRLLIASSDFFHICLPRRIITMLANERLRFKLHSVNYPVYDVFDVSDLANVRNVIVWLEDRLIRALPAEARLRDVQSLEWTSYLNKYLQAVKCPFNESNSWAMLDWLLSKALLLEYNSSRNTQHSSISENPTISTNAFNNIDANSDEFKENVLKMAKLLQIPAHPDIKILFKAICLVIEQKLEVNILNDAIKNYGTSKVDMLKLDDVCLGFSVKDPHVKAAAIALRLLNIDRLRKLQNQANASIVHVQKLTADPKTDERLGKVGF</sequence>
<name>A0AA85BH77_9TREM</name>
<reference evidence="2" key="1">
    <citation type="submission" date="2023-11" db="UniProtKB">
        <authorList>
            <consortium name="WormBaseParasite"/>
        </authorList>
    </citation>
    <scope>IDENTIFICATION</scope>
</reference>
<accession>A0AA85BH77</accession>
<dbReference type="PANTHER" id="PTHR15924">
    <property type="entry name" value="CLE"/>
    <property type="match status" value="1"/>
</dbReference>
<protein>
    <submittedName>
        <fullName evidence="2">Uncharacterized protein</fullName>
    </submittedName>
</protein>
<dbReference type="Proteomes" id="UP000050791">
    <property type="component" value="Unassembled WGS sequence"/>
</dbReference>
<dbReference type="AlphaFoldDB" id="A0AA85BH77"/>
<organism evidence="1 2">
    <name type="scientific">Schistosoma mattheei</name>
    <dbReference type="NCBI Taxonomy" id="31246"/>
    <lineage>
        <taxon>Eukaryota</taxon>
        <taxon>Metazoa</taxon>
        <taxon>Spiralia</taxon>
        <taxon>Lophotrochozoa</taxon>
        <taxon>Platyhelminthes</taxon>
        <taxon>Trematoda</taxon>
        <taxon>Digenea</taxon>
        <taxon>Strigeidida</taxon>
        <taxon>Schistosomatoidea</taxon>
        <taxon>Schistosomatidae</taxon>
        <taxon>Schistosoma</taxon>
    </lineage>
</organism>
<evidence type="ECO:0000313" key="1">
    <source>
        <dbReference type="Proteomes" id="UP000050791"/>
    </source>
</evidence>